<name>A0AAN7UI39_9PEZI</name>
<dbReference type="EMBL" id="JAWHQM010000027">
    <property type="protein sequence ID" value="KAK5632880.1"/>
    <property type="molecule type" value="Genomic_DNA"/>
</dbReference>
<reference evidence="1 2" key="1">
    <citation type="submission" date="2023-10" db="EMBL/GenBank/DDBJ databases">
        <title>Draft genome sequence of Xylaria bambusicola isolate GMP-LS, the root and basal stem rot pathogen of sugarcane in Indonesia.</title>
        <authorList>
            <person name="Selvaraj P."/>
            <person name="Muralishankar V."/>
            <person name="Muruganantham S."/>
            <person name="Sp S."/>
            <person name="Haryani S."/>
            <person name="Lau K.J.X."/>
            <person name="Naqvi N.I."/>
        </authorList>
    </citation>
    <scope>NUCLEOTIDE SEQUENCE [LARGE SCALE GENOMIC DNA]</scope>
    <source>
        <strain evidence="1">GMP-LS</strain>
    </source>
</reference>
<organism evidence="1 2">
    <name type="scientific">Xylaria bambusicola</name>
    <dbReference type="NCBI Taxonomy" id="326684"/>
    <lineage>
        <taxon>Eukaryota</taxon>
        <taxon>Fungi</taxon>
        <taxon>Dikarya</taxon>
        <taxon>Ascomycota</taxon>
        <taxon>Pezizomycotina</taxon>
        <taxon>Sordariomycetes</taxon>
        <taxon>Xylariomycetidae</taxon>
        <taxon>Xylariales</taxon>
        <taxon>Xylariaceae</taxon>
        <taxon>Xylaria</taxon>
    </lineage>
</organism>
<keyword evidence="2" id="KW-1185">Reference proteome</keyword>
<accession>A0AAN7UI39</accession>
<proteinExistence type="predicted"/>
<dbReference type="AlphaFoldDB" id="A0AAN7UI39"/>
<dbReference type="Proteomes" id="UP001305414">
    <property type="component" value="Unassembled WGS sequence"/>
</dbReference>
<evidence type="ECO:0000313" key="1">
    <source>
        <dbReference type="EMBL" id="KAK5632880.1"/>
    </source>
</evidence>
<comment type="caution">
    <text evidence="1">The sequence shown here is derived from an EMBL/GenBank/DDBJ whole genome shotgun (WGS) entry which is preliminary data.</text>
</comment>
<gene>
    <name evidence="1" type="ORF">RRF57_008594</name>
</gene>
<evidence type="ECO:0000313" key="2">
    <source>
        <dbReference type="Proteomes" id="UP001305414"/>
    </source>
</evidence>
<protein>
    <submittedName>
        <fullName evidence="1">Uncharacterized protein</fullName>
    </submittedName>
</protein>
<sequence>MDNEGYLVLELFDECFRKAEILAAEVHRDGHNLLGSRQLEATLFHGSQDSAYRVRSSNKTVYLSNMSLCDHLDENVRTN</sequence>